<evidence type="ECO:0008006" key="3">
    <source>
        <dbReference type="Google" id="ProtNLM"/>
    </source>
</evidence>
<dbReference type="Pfam" id="PF24684">
    <property type="entry name" value="Vgb_lyase"/>
    <property type="match status" value="1"/>
</dbReference>
<dbReference type="SUPFAM" id="SSF63829">
    <property type="entry name" value="Calcium-dependent phosphotriesterase"/>
    <property type="match status" value="1"/>
</dbReference>
<dbReference type="STRING" id="436308.Nmar_1671"/>
<dbReference type="EMBL" id="CP000866">
    <property type="protein sequence ID" value="ABX13567.1"/>
    <property type="molecule type" value="Genomic_DNA"/>
</dbReference>
<dbReference type="EnsemblBacteria" id="ABX13567">
    <property type="protein sequence ID" value="ABX13567"/>
    <property type="gene ID" value="Nmar_1671"/>
</dbReference>
<dbReference type="InterPro" id="IPR015943">
    <property type="entry name" value="WD40/YVTN_repeat-like_dom_sf"/>
</dbReference>
<dbReference type="eggNOG" id="arCOG03564">
    <property type="taxonomic scope" value="Archaea"/>
</dbReference>
<dbReference type="PANTHER" id="PTHR40274:SF3">
    <property type="entry name" value="VIRGINIAMYCIN B LYASE"/>
    <property type="match status" value="1"/>
</dbReference>
<organism evidence="1 2">
    <name type="scientific">Nitrosopumilus maritimus (strain SCM1)</name>
    <dbReference type="NCBI Taxonomy" id="436308"/>
    <lineage>
        <taxon>Archaea</taxon>
        <taxon>Nitrososphaerota</taxon>
        <taxon>Nitrososphaeria</taxon>
        <taxon>Nitrosopumilales</taxon>
        <taxon>Nitrosopumilaceae</taxon>
        <taxon>Nitrosopumilus</taxon>
    </lineage>
</organism>
<dbReference type="GeneID" id="5774230"/>
<keyword evidence="2" id="KW-1185">Reference proteome</keyword>
<dbReference type="PhylomeDB" id="A9A1Q2"/>
<evidence type="ECO:0000313" key="2">
    <source>
        <dbReference type="Proteomes" id="UP000000792"/>
    </source>
</evidence>
<dbReference type="Gene3D" id="2.130.10.10">
    <property type="entry name" value="YVTN repeat-like/Quinoprotein amine dehydrogenase"/>
    <property type="match status" value="2"/>
</dbReference>
<gene>
    <name evidence="1" type="ordered locus">Nmar_1671</name>
</gene>
<evidence type="ECO:0000313" key="1">
    <source>
        <dbReference type="EMBL" id="ABX13567.1"/>
    </source>
</evidence>
<accession>A9A1Q2</accession>
<dbReference type="RefSeq" id="WP_012216053.1">
    <property type="nucleotide sequence ID" value="NC_010085.1"/>
</dbReference>
<dbReference type="InterPro" id="IPR051344">
    <property type="entry name" value="Vgb"/>
</dbReference>
<protein>
    <recommendedName>
        <fullName evidence="3">Streptogramin lyase</fullName>
    </recommendedName>
</protein>
<dbReference type="KEGG" id="nmr:Nmar_1671"/>
<name>A9A1Q2_NITMS</name>
<dbReference type="HOGENOM" id="CLU_505894_0_0_2"/>
<dbReference type="InParanoid" id="A9A1Q2"/>
<reference evidence="1 2" key="1">
    <citation type="journal article" date="2010" name="Proc. Natl. Acad. Sci. U.S.A.">
        <title>Nitrosopumilus maritimus genome reveals unique mechanisms for nitrification and autotrophy in globally distributed marine crenarchaea.</title>
        <authorList>
            <person name="Walker C.B."/>
            <person name="de la Torre J.R."/>
            <person name="Klotz M.G."/>
            <person name="Urakawa H."/>
            <person name="Pinel N."/>
            <person name="Arp D.J."/>
            <person name="Brochier-Armanet C."/>
            <person name="Chain P.S."/>
            <person name="Chan P.P."/>
            <person name="Gollabgir A."/>
            <person name="Hemp J."/>
            <person name="Hugler M."/>
            <person name="Karr E.A."/>
            <person name="Konneke M."/>
            <person name="Shin M."/>
            <person name="Lawton T.J."/>
            <person name="Lowe T."/>
            <person name="Martens-Habbena W."/>
            <person name="Sayavedra-Soto L.A."/>
            <person name="Lang D."/>
            <person name="Sievert S.M."/>
            <person name="Rosenzweig A.C."/>
            <person name="Manning G."/>
            <person name="Stahl D.A."/>
        </authorList>
    </citation>
    <scope>NUCLEOTIDE SEQUENCE [LARGE SCALE GENOMIC DNA]</scope>
    <source>
        <strain evidence="1 2">SCM1</strain>
    </source>
</reference>
<dbReference type="PANTHER" id="PTHR40274">
    <property type="entry name" value="VIRGINIAMYCIN B LYASE"/>
    <property type="match status" value="1"/>
</dbReference>
<proteinExistence type="predicted"/>
<sequence length="524" mass="59560">MNKSKYLIIIASTIVLAAVGLYAYDELIEDKESKIQETRSEITIQTEPESIEIVELTGTPLDNYSPEERDQHCGKSDFKSTRYIEEFEIPTPCTQPLSIITDSEDNVWFVQSNTGNVAMFDPITKEFVEYQNDQWNLKTASMMWGITITEDNEIWFTDETNDYIWRFSIDDKTYSKIDFPSEIENAFPQKLEYHNGYFLINDFTGNRIVILNHENLDNGETEYAVIATPSGFFTSQTSVDDDENIWFVIWKYQKEAILIKTNFETRETENFILPSSISAPNGVSVGPAGNVWIADTASSSFYRFSPNDNKVIEFVTSDAPIWTFGNSSGLIKTPITRPYWNSFDSNGNMWFNQQTANRLAVFDPVSESLLEYDIPSKNPGWADCGELVDCGTAQSFDFTVQNGQVWFTEWVENNIGVLDTSVDIPVTLDVEQNEIEIKQGEQKKIFLTIKPQEKQKVELFLSTSTNSELIGTETNTEPISISEQSQIPVTILVDENAHQGDYKILLSAHLLDVVVSEYVTVKVI</sequence>
<dbReference type="AlphaFoldDB" id="A9A1Q2"/>
<dbReference type="Proteomes" id="UP000000792">
    <property type="component" value="Chromosome"/>
</dbReference>